<sequence>MAGSRRLAVSRDEARRLLSTGLRACSHCQPDVQPHILDLMMVSESAEGVADGVGVHPVSDWLV</sequence>
<gene>
    <name evidence="1" type="ORF">OHU35_03185</name>
</gene>
<protein>
    <submittedName>
        <fullName evidence="1">DUF6233 domain-containing protein</fullName>
    </submittedName>
</protein>
<evidence type="ECO:0000313" key="2">
    <source>
        <dbReference type="Proteomes" id="UP001621512"/>
    </source>
</evidence>
<name>A0ABZ1MEX0_STREF</name>
<reference evidence="1 2" key="1">
    <citation type="submission" date="2022-10" db="EMBL/GenBank/DDBJ databases">
        <title>The complete genomes of actinobacterial strains from the NBC collection.</title>
        <authorList>
            <person name="Joergensen T.S."/>
            <person name="Alvarez Arevalo M."/>
            <person name="Sterndorff E.B."/>
            <person name="Faurdal D."/>
            <person name="Vuksanovic O."/>
            <person name="Mourched A.-S."/>
            <person name="Charusanti P."/>
            <person name="Shaw S."/>
            <person name="Blin K."/>
            <person name="Weber T."/>
        </authorList>
    </citation>
    <scope>NUCLEOTIDE SEQUENCE [LARGE SCALE GENOMIC DNA]</scope>
    <source>
        <strain evidence="1 2">NBC_00017</strain>
    </source>
</reference>
<evidence type="ECO:0000313" key="1">
    <source>
        <dbReference type="EMBL" id="WTW25094.1"/>
    </source>
</evidence>
<proteinExistence type="predicted"/>
<dbReference type="Proteomes" id="UP001621512">
    <property type="component" value="Chromosome"/>
</dbReference>
<organism evidence="1 2">
    <name type="scientific">Streptomyces purpurascens</name>
    <dbReference type="NCBI Taxonomy" id="1924"/>
    <lineage>
        <taxon>Bacteria</taxon>
        <taxon>Bacillati</taxon>
        <taxon>Actinomycetota</taxon>
        <taxon>Actinomycetes</taxon>
        <taxon>Kitasatosporales</taxon>
        <taxon>Streptomycetaceae</taxon>
        <taxon>Streptomyces</taxon>
    </lineage>
</organism>
<dbReference type="InterPro" id="IPR046200">
    <property type="entry name" value="DUF6233"/>
</dbReference>
<dbReference type="Pfam" id="PF19746">
    <property type="entry name" value="DUF6233"/>
    <property type="match status" value="1"/>
</dbReference>
<dbReference type="EMBL" id="CP108341">
    <property type="protein sequence ID" value="WTW25094.1"/>
    <property type="molecule type" value="Genomic_DNA"/>
</dbReference>
<dbReference type="RefSeq" id="WP_405504499.1">
    <property type="nucleotide sequence ID" value="NZ_CP108341.1"/>
</dbReference>
<accession>A0ABZ1MEX0</accession>
<keyword evidence="2" id="KW-1185">Reference proteome</keyword>